<keyword evidence="10" id="KW-0807">Transducer</keyword>
<dbReference type="InterPro" id="IPR028082">
    <property type="entry name" value="Peripla_BP_I"/>
</dbReference>
<dbReference type="InterPro" id="IPR000337">
    <property type="entry name" value="GPCR_3"/>
</dbReference>
<sequence length="469" mass="52889">MYQDGDVIFGGLFEVDFLTVFPELSFRTEPEPPYCEQFDMESFQQAQTMAFAIDEINKNPNLLPNITLGYHLYDNCVMLGMAFRAAISLASGTEESFSNLNCTGPPPVIGIVSHYATCSCLSDRKKYPSFFRTIPSDAFQVRAMVQILKYFGWTWVGLIYSDDDYGVYAAQSFQQEMQLFGGCVAFSEILPHDNNPRDIQHITEVIQASTASVVVVFSTPSFLIPLIDEVVLQNMTGRQWIASEAWATSFVHHTPRLLPFLKGTIGIAIRRGEIQGLNDFLLRLRPRNDPKNNMLRIFWENMFRCSFETRRGETDGEQVKKVCTGQEDLSITNTPYTDVSELRASYNVYKAVYALAHALHNLMQCEEGRGPFSGNGCADITNLKPWQLVHYLQKVNFTTGFGDHVSFDKNGDALAIYDVLNWQLSSDGMIRVQTVGVVNEEATTGMVLILNDDALYWNFEPKKVTNIAC</sequence>
<dbReference type="GO" id="GO:0005886">
    <property type="term" value="C:plasma membrane"/>
    <property type="evidence" value="ECO:0007669"/>
    <property type="project" value="UniProtKB-SubCell"/>
</dbReference>
<evidence type="ECO:0000313" key="13">
    <source>
        <dbReference type="Proteomes" id="UP000579812"/>
    </source>
</evidence>
<keyword evidence="6" id="KW-0297">G-protein coupled receptor</keyword>
<dbReference type="EMBL" id="JAAMOB010000018">
    <property type="protein sequence ID" value="KAF4101519.1"/>
    <property type="molecule type" value="Genomic_DNA"/>
</dbReference>
<proteinExistence type="predicted"/>
<name>A0A7J6C2K3_9TELE</name>
<keyword evidence="3" id="KW-0812">Transmembrane</keyword>
<evidence type="ECO:0000256" key="3">
    <source>
        <dbReference type="ARBA" id="ARBA00022692"/>
    </source>
</evidence>
<gene>
    <name evidence="12" type="ORF">G5714_017951</name>
</gene>
<evidence type="ECO:0000256" key="5">
    <source>
        <dbReference type="ARBA" id="ARBA00022989"/>
    </source>
</evidence>
<evidence type="ECO:0000256" key="2">
    <source>
        <dbReference type="ARBA" id="ARBA00022475"/>
    </source>
</evidence>
<evidence type="ECO:0000313" key="12">
    <source>
        <dbReference type="EMBL" id="KAF4101519.1"/>
    </source>
</evidence>
<organism evidence="12 13">
    <name type="scientific">Onychostoma macrolepis</name>
    <dbReference type="NCBI Taxonomy" id="369639"/>
    <lineage>
        <taxon>Eukaryota</taxon>
        <taxon>Metazoa</taxon>
        <taxon>Chordata</taxon>
        <taxon>Craniata</taxon>
        <taxon>Vertebrata</taxon>
        <taxon>Euteleostomi</taxon>
        <taxon>Actinopterygii</taxon>
        <taxon>Neopterygii</taxon>
        <taxon>Teleostei</taxon>
        <taxon>Ostariophysi</taxon>
        <taxon>Cypriniformes</taxon>
        <taxon>Cyprinidae</taxon>
        <taxon>Acrossocheilinae</taxon>
        <taxon>Onychostoma</taxon>
    </lineage>
</organism>
<keyword evidence="4" id="KW-0732">Signal</keyword>
<accession>A0A7J6C2K3</accession>
<comment type="caution">
    <text evidence="12">The sequence shown here is derived from an EMBL/GenBank/DDBJ whole genome shotgun (WGS) entry which is preliminary data.</text>
</comment>
<evidence type="ECO:0000256" key="7">
    <source>
        <dbReference type="ARBA" id="ARBA00023136"/>
    </source>
</evidence>
<dbReference type="PANTHER" id="PTHR24061:SF418">
    <property type="entry name" value="C-FAMILY ODORANT RECEPTOR OLFCQ19-RELATED"/>
    <property type="match status" value="1"/>
</dbReference>
<feature type="domain" description="Receptor ligand binding region" evidence="11">
    <location>
        <begin position="46"/>
        <end position="424"/>
    </location>
</feature>
<dbReference type="PRINTS" id="PR00248">
    <property type="entry name" value="GPCRMGR"/>
</dbReference>
<evidence type="ECO:0000256" key="9">
    <source>
        <dbReference type="ARBA" id="ARBA00023180"/>
    </source>
</evidence>
<dbReference type="GO" id="GO:0004930">
    <property type="term" value="F:G protein-coupled receptor activity"/>
    <property type="evidence" value="ECO:0007669"/>
    <property type="project" value="UniProtKB-KW"/>
</dbReference>
<dbReference type="PANTHER" id="PTHR24061">
    <property type="entry name" value="CALCIUM-SENSING RECEPTOR-RELATED"/>
    <property type="match status" value="1"/>
</dbReference>
<dbReference type="Gene3D" id="3.40.50.2300">
    <property type="match status" value="2"/>
</dbReference>
<protein>
    <recommendedName>
        <fullName evidence="11">Receptor ligand binding region domain-containing protein</fullName>
    </recommendedName>
</protein>
<keyword evidence="8" id="KW-0675">Receptor</keyword>
<dbReference type="PRINTS" id="PR00592">
    <property type="entry name" value="CASENSINGR"/>
</dbReference>
<evidence type="ECO:0000256" key="6">
    <source>
        <dbReference type="ARBA" id="ARBA00023040"/>
    </source>
</evidence>
<evidence type="ECO:0000256" key="10">
    <source>
        <dbReference type="ARBA" id="ARBA00023224"/>
    </source>
</evidence>
<dbReference type="Proteomes" id="UP000579812">
    <property type="component" value="Unassembled WGS sequence"/>
</dbReference>
<dbReference type="AlphaFoldDB" id="A0A7J6C2K3"/>
<dbReference type="CDD" id="cd06364">
    <property type="entry name" value="PBP1_CaSR"/>
    <property type="match status" value="1"/>
</dbReference>
<evidence type="ECO:0000256" key="4">
    <source>
        <dbReference type="ARBA" id="ARBA00022729"/>
    </source>
</evidence>
<evidence type="ECO:0000259" key="11">
    <source>
        <dbReference type="Pfam" id="PF01094"/>
    </source>
</evidence>
<keyword evidence="2" id="KW-1003">Cell membrane</keyword>
<keyword evidence="5" id="KW-1133">Transmembrane helix</keyword>
<evidence type="ECO:0000256" key="8">
    <source>
        <dbReference type="ARBA" id="ARBA00023170"/>
    </source>
</evidence>
<dbReference type="InterPro" id="IPR000068">
    <property type="entry name" value="GPCR_3_Ca_sens_rcpt-rel"/>
</dbReference>
<reference evidence="12 13" key="1">
    <citation type="submission" date="2020-04" db="EMBL/GenBank/DDBJ databases">
        <title>Chromosome-level genome assembly of a cyprinid fish Onychostoma macrolepis by integration of Nanopore Sequencing, Bionano and Hi-C technology.</title>
        <authorList>
            <person name="Wang D."/>
        </authorList>
    </citation>
    <scope>NUCLEOTIDE SEQUENCE [LARGE SCALE GENOMIC DNA]</scope>
    <source>
        <strain evidence="12">SWU-2019</strain>
        <tissue evidence="12">Muscle</tissue>
    </source>
</reference>
<dbReference type="Pfam" id="PF01094">
    <property type="entry name" value="ANF_receptor"/>
    <property type="match status" value="1"/>
</dbReference>
<keyword evidence="9" id="KW-0325">Glycoprotein</keyword>
<comment type="subcellular location">
    <subcellularLocation>
        <location evidence="1">Cell membrane</location>
        <topology evidence="1">Multi-pass membrane protein</topology>
    </subcellularLocation>
</comment>
<dbReference type="FunFam" id="3.40.50.2300:FF:000016">
    <property type="entry name" value="Taste 1 receptor member 2"/>
    <property type="match status" value="1"/>
</dbReference>
<evidence type="ECO:0000256" key="1">
    <source>
        <dbReference type="ARBA" id="ARBA00004651"/>
    </source>
</evidence>
<keyword evidence="7" id="KW-0472">Membrane</keyword>
<dbReference type="InterPro" id="IPR001828">
    <property type="entry name" value="ANF_lig-bd_rcpt"/>
</dbReference>
<dbReference type="FunFam" id="3.40.50.2300:FF:000475">
    <property type="entry name" value="Olfactory receptor C family, g2"/>
    <property type="match status" value="1"/>
</dbReference>
<dbReference type="SUPFAM" id="SSF53822">
    <property type="entry name" value="Periplasmic binding protein-like I"/>
    <property type="match status" value="1"/>
</dbReference>
<keyword evidence="13" id="KW-1185">Reference proteome</keyword>